<gene>
    <name evidence="2" type="ORF">KME15_27445</name>
</gene>
<reference evidence="2" key="1">
    <citation type="submission" date="2021-05" db="EMBL/GenBank/DDBJ databases">
        <authorList>
            <person name="Pietrasiak N."/>
            <person name="Ward R."/>
            <person name="Stajich J.E."/>
            <person name="Kurbessoian T."/>
        </authorList>
    </citation>
    <scope>NUCLEOTIDE SEQUENCE</scope>
    <source>
        <strain evidence="2">UHER 2000/2452</strain>
    </source>
</reference>
<dbReference type="Proteomes" id="UP000757435">
    <property type="component" value="Unassembled WGS sequence"/>
</dbReference>
<organism evidence="2 3">
    <name type="scientific">Drouetiella hepatica Uher 2000/2452</name>
    <dbReference type="NCBI Taxonomy" id="904376"/>
    <lineage>
        <taxon>Bacteria</taxon>
        <taxon>Bacillati</taxon>
        <taxon>Cyanobacteriota</taxon>
        <taxon>Cyanophyceae</taxon>
        <taxon>Oculatellales</taxon>
        <taxon>Oculatellaceae</taxon>
        <taxon>Drouetiella</taxon>
    </lineage>
</organism>
<protein>
    <submittedName>
        <fullName evidence="2">Uncharacterized protein</fullName>
    </submittedName>
</protein>
<dbReference type="AlphaFoldDB" id="A0A951QIJ0"/>
<evidence type="ECO:0000313" key="3">
    <source>
        <dbReference type="Proteomes" id="UP000757435"/>
    </source>
</evidence>
<sequence length="73" mass="8044">MQLTPVLLRTTIAYAKLMAAGERHEKIDRLVQEHPCKAANSVVKTSKPNGWQNTARPTGTNTLENKESARLGT</sequence>
<feature type="compositionally biased region" description="Polar residues" evidence="1">
    <location>
        <begin position="42"/>
        <end position="63"/>
    </location>
</feature>
<reference evidence="2" key="2">
    <citation type="journal article" date="2022" name="Microbiol. Resour. Announc.">
        <title>Metagenome Sequencing to Explore Phylogenomics of Terrestrial Cyanobacteria.</title>
        <authorList>
            <person name="Ward R.D."/>
            <person name="Stajich J.E."/>
            <person name="Johansen J.R."/>
            <person name="Huntemann M."/>
            <person name="Clum A."/>
            <person name="Foster B."/>
            <person name="Foster B."/>
            <person name="Roux S."/>
            <person name="Palaniappan K."/>
            <person name="Varghese N."/>
            <person name="Mukherjee S."/>
            <person name="Reddy T.B.K."/>
            <person name="Daum C."/>
            <person name="Copeland A."/>
            <person name="Chen I.A."/>
            <person name="Ivanova N.N."/>
            <person name="Kyrpides N.C."/>
            <person name="Shapiro N."/>
            <person name="Eloe-Fadrosh E.A."/>
            <person name="Pietrasiak N."/>
        </authorList>
    </citation>
    <scope>NUCLEOTIDE SEQUENCE</scope>
    <source>
        <strain evidence="2">UHER 2000/2452</strain>
    </source>
</reference>
<feature type="region of interest" description="Disordered" evidence="1">
    <location>
        <begin position="40"/>
        <end position="73"/>
    </location>
</feature>
<feature type="compositionally biased region" description="Basic and acidic residues" evidence="1">
    <location>
        <begin position="64"/>
        <end position="73"/>
    </location>
</feature>
<evidence type="ECO:0000256" key="1">
    <source>
        <dbReference type="SAM" id="MobiDB-lite"/>
    </source>
</evidence>
<accession>A0A951QIJ0</accession>
<evidence type="ECO:0000313" key="2">
    <source>
        <dbReference type="EMBL" id="MBW4662401.1"/>
    </source>
</evidence>
<dbReference type="EMBL" id="JAHHHD010000073">
    <property type="protein sequence ID" value="MBW4662401.1"/>
    <property type="molecule type" value="Genomic_DNA"/>
</dbReference>
<proteinExistence type="predicted"/>
<name>A0A951QIJ0_9CYAN</name>
<comment type="caution">
    <text evidence="2">The sequence shown here is derived from an EMBL/GenBank/DDBJ whole genome shotgun (WGS) entry which is preliminary data.</text>
</comment>